<protein>
    <submittedName>
        <fullName evidence="2">ATP-binding protein</fullName>
    </submittedName>
</protein>
<keyword evidence="2" id="KW-0067">ATP-binding</keyword>
<evidence type="ECO:0000313" key="2">
    <source>
        <dbReference type="EMBL" id="TXJ12865.1"/>
    </source>
</evidence>
<dbReference type="Pfam" id="PF13581">
    <property type="entry name" value="HATPase_c_2"/>
    <property type="match status" value="1"/>
</dbReference>
<name>A0A5C8CIY8_9SPIR</name>
<dbReference type="RefSeq" id="WP_147758065.1">
    <property type="nucleotide sequence ID" value="NZ_SAXT01000003.1"/>
</dbReference>
<accession>A0A5C8CIY8</accession>
<dbReference type="InterPro" id="IPR036890">
    <property type="entry name" value="HATPase_C_sf"/>
</dbReference>
<dbReference type="EMBL" id="SAXT01000003">
    <property type="protein sequence ID" value="TXJ12865.1"/>
    <property type="molecule type" value="Genomic_DNA"/>
</dbReference>
<dbReference type="SUPFAM" id="SSF55874">
    <property type="entry name" value="ATPase domain of HSP90 chaperone/DNA topoisomerase II/histidine kinase"/>
    <property type="match status" value="1"/>
</dbReference>
<dbReference type="AlphaFoldDB" id="A0A5C8CIY8"/>
<organism evidence="2 3">
    <name type="scientific">Brachyspira aalborgi</name>
    <dbReference type="NCBI Taxonomy" id="29522"/>
    <lineage>
        <taxon>Bacteria</taxon>
        <taxon>Pseudomonadati</taxon>
        <taxon>Spirochaetota</taxon>
        <taxon>Spirochaetia</taxon>
        <taxon>Brachyspirales</taxon>
        <taxon>Brachyspiraceae</taxon>
        <taxon>Brachyspira</taxon>
    </lineage>
</organism>
<gene>
    <name evidence="2" type="ORF">EPJ80_04500</name>
</gene>
<feature type="domain" description="Histidine kinase/HSP90-like ATPase" evidence="1">
    <location>
        <begin position="29"/>
        <end position="154"/>
    </location>
</feature>
<sequence>MKEYILKNSISDVAGLVKDISSEISDYLDEANLNLFGAALYEVAINAIEHGNLGISYEAKKEWIEKNIYYEKLYELLKTEKAKNTFVEIKLNIENDCITLIVEDKGQGFKPNMEMEKIKKESCIRNSGRGMMMMKSYFDEIKYNKTGNAITLIKNIK</sequence>
<evidence type="ECO:0000313" key="3">
    <source>
        <dbReference type="Proteomes" id="UP000325116"/>
    </source>
</evidence>
<comment type="caution">
    <text evidence="2">The sequence shown here is derived from an EMBL/GenBank/DDBJ whole genome shotgun (WGS) entry which is preliminary data.</text>
</comment>
<keyword evidence="2" id="KW-0547">Nucleotide-binding</keyword>
<dbReference type="GO" id="GO:0005524">
    <property type="term" value="F:ATP binding"/>
    <property type="evidence" value="ECO:0007669"/>
    <property type="project" value="UniProtKB-KW"/>
</dbReference>
<dbReference type="InterPro" id="IPR003594">
    <property type="entry name" value="HATPase_dom"/>
</dbReference>
<dbReference type="Gene3D" id="3.30.565.10">
    <property type="entry name" value="Histidine kinase-like ATPase, C-terminal domain"/>
    <property type="match status" value="1"/>
</dbReference>
<evidence type="ECO:0000259" key="1">
    <source>
        <dbReference type="Pfam" id="PF13581"/>
    </source>
</evidence>
<reference evidence="2 3" key="1">
    <citation type="journal article" date="1992" name="Lakartidningen">
        <title>[Penicillin V and not amoxicillin is the first choice preparation in acute otitis].</title>
        <authorList>
            <person name="Kamme C."/>
            <person name="Lundgren K."/>
            <person name="Prellner K."/>
        </authorList>
    </citation>
    <scope>NUCLEOTIDE SEQUENCE [LARGE SCALE GENOMIC DNA]</scope>
    <source>
        <strain evidence="2 3">W1</strain>
    </source>
</reference>
<proteinExistence type="predicted"/>
<dbReference type="Proteomes" id="UP000325116">
    <property type="component" value="Unassembled WGS sequence"/>
</dbReference>